<proteinExistence type="inferred from homology"/>
<dbReference type="PROSITE" id="PS51257">
    <property type="entry name" value="PROKAR_LIPOPROTEIN"/>
    <property type="match status" value="1"/>
</dbReference>
<dbReference type="EMBL" id="QICL01000011">
    <property type="protein sequence ID" value="PXV64159.1"/>
    <property type="molecule type" value="Genomic_DNA"/>
</dbReference>
<evidence type="ECO:0000256" key="5">
    <source>
        <dbReference type="ARBA" id="ARBA00022807"/>
    </source>
</evidence>
<keyword evidence="3 6" id="KW-0732">Signal</keyword>
<feature type="signal peptide" evidence="6">
    <location>
        <begin position="1"/>
        <end position="22"/>
    </location>
</feature>
<evidence type="ECO:0000313" key="9">
    <source>
        <dbReference type="Proteomes" id="UP000247973"/>
    </source>
</evidence>
<accession>A0A2V3PQT8</accession>
<reference evidence="8 9" key="1">
    <citation type="submission" date="2018-03" db="EMBL/GenBank/DDBJ databases">
        <title>Genomic Encyclopedia of Archaeal and Bacterial Type Strains, Phase II (KMG-II): from individual species to whole genera.</title>
        <authorList>
            <person name="Goeker M."/>
        </authorList>
    </citation>
    <scope>NUCLEOTIDE SEQUENCE [LARGE SCALE GENOMIC DNA]</scope>
    <source>
        <strain evidence="8 9">DSM 100214</strain>
    </source>
</reference>
<protein>
    <submittedName>
        <fullName evidence="8">Spi protease inhibitor</fullName>
    </submittedName>
</protein>
<dbReference type="Pfam" id="PF13734">
    <property type="entry name" value="Inhibitor_I69"/>
    <property type="match status" value="1"/>
</dbReference>
<keyword evidence="9" id="KW-1185">Reference proteome</keyword>
<dbReference type="InterPro" id="IPR000200">
    <property type="entry name" value="Peptidase_C10"/>
</dbReference>
<dbReference type="OrthoDB" id="2235251at2"/>
<dbReference type="InterPro" id="IPR025896">
    <property type="entry name" value="Spi_Prtas-inh"/>
</dbReference>
<evidence type="ECO:0000313" key="8">
    <source>
        <dbReference type="EMBL" id="PXV64159.1"/>
    </source>
</evidence>
<evidence type="ECO:0000256" key="1">
    <source>
        <dbReference type="ARBA" id="ARBA00009693"/>
    </source>
</evidence>
<evidence type="ECO:0000256" key="6">
    <source>
        <dbReference type="SAM" id="SignalP"/>
    </source>
</evidence>
<dbReference type="InterPro" id="IPR038765">
    <property type="entry name" value="Papain-like_cys_pep_sf"/>
</dbReference>
<keyword evidence="5" id="KW-0788">Thiol protease</keyword>
<comment type="similarity">
    <text evidence="1">Belongs to the peptidase C10 family.</text>
</comment>
<dbReference type="Pfam" id="PF01640">
    <property type="entry name" value="Peptidase_C10"/>
    <property type="match status" value="2"/>
</dbReference>
<dbReference type="Proteomes" id="UP000247973">
    <property type="component" value="Unassembled WGS sequence"/>
</dbReference>
<name>A0A2V3PQT8_9BACT</name>
<dbReference type="GO" id="GO:0008234">
    <property type="term" value="F:cysteine-type peptidase activity"/>
    <property type="evidence" value="ECO:0007669"/>
    <property type="project" value="UniProtKB-KW"/>
</dbReference>
<organism evidence="8 9">
    <name type="scientific">Dysgonomonas alginatilytica</name>
    <dbReference type="NCBI Taxonomy" id="1605892"/>
    <lineage>
        <taxon>Bacteria</taxon>
        <taxon>Pseudomonadati</taxon>
        <taxon>Bacteroidota</taxon>
        <taxon>Bacteroidia</taxon>
        <taxon>Bacteroidales</taxon>
        <taxon>Dysgonomonadaceae</taxon>
        <taxon>Dysgonomonas</taxon>
    </lineage>
</organism>
<dbReference type="SUPFAM" id="SSF54001">
    <property type="entry name" value="Cysteine proteinases"/>
    <property type="match status" value="1"/>
</dbReference>
<evidence type="ECO:0000259" key="7">
    <source>
        <dbReference type="Pfam" id="PF13734"/>
    </source>
</evidence>
<feature type="domain" description="Spi protease inhibitor" evidence="7">
    <location>
        <begin position="60"/>
        <end position="134"/>
    </location>
</feature>
<dbReference type="GO" id="GO:0006508">
    <property type="term" value="P:proteolysis"/>
    <property type="evidence" value="ECO:0007669"/>
    <property type="project" value="UniProtKB-KW"/>
</dbReference>
<sequence length="405" mass="46136">MRQRKILLLSLVCLFLLSCNKADDIAEITQTDKNFIEQRVAVAFANMIEFPVDPKDSTSTRSTRYLEVDNITPFGDSQKPSYYIINYKDNNGYLILAADNRVYPLLAYSTSGTFQLDYQDMPGGLVEWMSDTNKGIENIRKEGALNTRSVNNQTEYILDPDHPGYNPCLIQHIIGVNPQLCPENTCKEYYTRIEPLLKTRWSQWDGYNDLIPGSTCPKVAYNPQGKYPAGCVAIAMAQVMKYYEYPKTYNWSLMAEERYQAGALEAARLIKDIGSNLNMDYGCDGSGSHINKIPDVLKNKYGYRSATYTDIDLNTICNEIIGKRPVILQGGRKSNGIFPFIYKDGHAWVCDGINRFENCRAATLYLHMNWGWAGQEDGWYACNDWSPGSDSYNYMPKMVYNIRPQ</sequence>
<dbReference type="RefSeq" id="WP_110310715.1">
    <property type="nucleotide sequence ID" value="NZ_QICL01000011.1"/>
</dbReference>
<gene>
    <name evidence="8" type="ORF">CLV62_111117</name>
</gene>
<dbReference type="Gene3D" id="3.90.70.50">
    <property type="entry name" value="Peptidase C10, streptopain"/>
    <property type="match status" value="2"/>
</dbReference>
<feature type="chain" id="PRO_5016098189" evidence="6">
    <location>
        <begin position="23"/>
        <end position="405"/>
    </location>
</feature>
<evidence type="ECO:0000256" key="2">
    <source>
        <dbReference type="ARBA" id="ARBA00022670"/>
    </source>
</evidence>
<evidence type="ECO:0000256" key="3">
    <source>
        <dbReference type="ARBA" id="ARBA00022729"/>
    </source>
</evidence>
<dbReference type="InterPro" id="IPR044934">
    <property type="entry name" value="Streptopain_sf"/>
</dbReference>
<keyword evidence="4" id="KW-0378">Hydrolase</keyword>
<dbReference type="AlphaFoldDB" id="A0A2V3PQT8"/>
<comment type="caution">
    <text evidence="8">The sequence shown here is derived from an EMBL/GenBank/DDBJ whole genome shotgun (WGS) entry which is preliminary data.</text>
</comment>
<keyword evidence="2" id="KW-0645">Protease</keyword>
<evidence type="ECO:0000256" key="4">
    <source>
        <dbReference type="ARBA" id="ARBA00022801"/>
    </source>
</evidence>